<keyword evidence="6" id="KW-0206">Cytoskeleton</keyword>
<comment type="caution">
    <text evidence="7">Lacks conserved residue(s) required for the propagation of feature annotation.</text>
</comment>
<evidence type="ECO:0000256" key="3">
    <source>
        <dbReference type="ARBA" id="ARBA00022840"/>
    </source>
</evidence>
<dbReference type="SUPFAM" id="SSF52540">
    <property type="entry name" value="P-loop containing nucleoside triphosphate hydrolases"/>
    <property type="match status" value="1"/>
</dbReference>
<dbReference type="GO" id="GO:0003777">
    <property type="term" value="F:microtubule motor activity"/>
    <property type="evidence" value="ECO:0007669"/>
    <property type="project" value="InterPro"/>
</dbReference>
<organism evidence="9">
    <name type="scientific">Scylla olivacea</name>
    <name type="common">Orange mud crab</name>
    <name type="synonym">Cancer olivacea</name>
    <dbReference type="NCBI Taxonomy" id="85551"/>
    <lineage>
        <taxon>Eukaryota</taxon>
        <taxon>Metazoa</taxon>
        <taxon>Ecdysozoa</taxon>
        <taxon>Arthropoda</taxon>
        <taxon>Crustacea</taxon>
        <taxon>Multicrustacea</taxon>
        <taxon>Malacostraca</taxon>
        <taxon>Eumalacostraca</taxon>
        <taxon>Eucarida</taxon>
        <taxon>Decapoda</taxon>
        <taxon>Pleocyemata</taxon>
        <taxon>Brachyura</taxon>
        <taxon>Eubrachyura</taxon>
        <taxon>Portunoidea</taxon>
        <taxon>Portunidae</taxon>
        <taxon>Portuninae</taxon>
        <taxon>Scylla</taxon>
    </lineage>
</organism>
<protein>
    <recommendedName>
        <fullName evidence="8">Kinesin motor domain-containing protein</fullName>
    </recommendedName>
</protein>
<evidence type="ECO:0000256" key="2">
    <source>
        <dbReference type="ARBA" id="ARBA00022741"/>
    </source>
</evidence>
<name>A0A0P4VXW2_SCYOL</name>
<keyword evidence="5" id="KW-0505">Motor protein</keyword>
<dbReference type="GO" id="GO:0005874">
    <property type="term" value="C:microtubule"/>
    <property type="evidence" value="ECO:0007669"/>
    <property type="project" value="TreeGrafter"/>
</dbReference>
<accession>A0A0P4VXW2</accession>
<dbReference type="GO" id="GO:0007018">
    <property type="term" value="P:microtubule-based movement"/>
    <property type="evidence" value="ECO:0007669"/>
    <property type="project" value="InterPro"/>
</dbReference>
<dbReference type="InterPro" id="IPR036961">
    <property type="entry name" value="Kinesin_motor_dom_sf"/>
</dbReference>
<evidence type="ECO:0000256" key="7">
    <source>
        <dbReference type="PROSITE-ProRule" id="PRU00283"/>
    </source>
</evidence>
<sequence length="128" mass="13643">MSDIRVMVWVSLHQEGGGGQGTSHTGTFKMTTALQVYPAYHKPLGAPHVFDGVSGPNMESEDVYCEVAITITESTLTSFNGTTFVYGQSSSGNTSTTTMATDHSTPGITPVAAQNIFHFTDATPECKY</sequence>
<proteinExistence type="inferred from homology"/>
<dbReference type="InterPro" id="IPR027640">
    <property type="entry name" value="Kinesin-like_fam"/>
</dbReference>
<evidence type="ECO:0000256" key="5">
    <source>
        <dbReference type="ARBA" id="ARBA00023175"/>
    </source>
</evidence>
<dbReference type="PANTHER" id="PTHR47968:SF75">
    <property type="entry name" value="CENTROMERE-ASSOCIATED PROTEIN E"/>
    <property type="match status" value="1"/>
</dbReference>
<evidence type="ECO:0000313" key="9">
    <source>
        <dbReference type="EMBL" id="JAI57819.1"/>
    </source>
</evidence>
<dbReference type="AlphaFoldDB" id="A0A0P4VXW2"/>
<dbReference type="Gene3D" id="3.40.850.10">
    <property type="entry name" value="Kinesin motor domain"/>
    <property type="match status" value="1"/>
</dbReference>
<dbReference type="InterPro" id="IPR027417">
    <property type="entry name" value="P-loop_NTPase"/>
</dbReference>
<dbReference type="PROSITE" id="PS50067">
    <property type="entry name" value="KINESIN_MOTOR_2"/>
    <property type="match status" value="1"/>
</dbReference>
<comment type="subcellular location">
    <subcellularLocation>
        <location evidence="1">Cytoplasm</location>
        <location evidence="1">Cytoskeleton</location>
    </subcellularLocation>
</comment>
<dbReference type="GO" id="GO:0005524">
    <property type="term" value="F:ATP binding"/>
    <property type="evidence" value="ECO:0007669"/>
    <property type="project" value="UniProtKB-KW"/>
</dbReference>
<comment type="similarity">
    <text evidence="7">Belongs to the TRAFAC class myosin-kinesin ATPase superfamily. Kinesin family.</text>
</comment>
<dbReference type="EMBL" id="GDRN01104945">
    <property type="protein sequence ID" value="JAI57819.1"/>
    <property type="molecule type" value="Transcribed_RNA"/>
</dbReference>
<keyword evidence="3" id="KW-0067">ATP-binding</keyword>
<evidence type="ECO:0000256" key="6">
    <source>
        <dbReference type="ARBA" id="ARBA00023212"/>
    </source>
</evidence>
<dbReference type="GO" id="GO:0008017">
    <property type="term" value="F:microtubule binding"/>
    <property type="evidence" value="ECO:0007669"/>
    <property type="project" value="InterPro"/>
</dbReference>
<dbReference type="GO" id="GO:0000278">
    <property type="term" value="P:mitotic cell cycle"/>
    <property type="evidence" value="ECO:0007669"/>
    <property type="project" value="TreeGrafter"/>
</dbReference>
<dbReference type="Pfam" id="PF00225">
    <property type="entry name" value="Kinesin"/>
    <property type="match status" value="1"/>
</dbReference>
<keyword evidence="4" id="KW-0175">Coiled coil</keyword>
<dbReference type="PANTHER" id="PTHR47968">
    <property type="entry name" value="CENTROMERE PROTEIN E"/>
    <property type="match status" value="1"/>
</dbReference>
<reference evidence="9" key="1">
    <citation type="submission" date="2015-09" db="EMBL/GenBank/DDBJ databases">
        <title>Scylla olivacea transcriptome.</title>
        <authorList>
            <person name="Ikhwanuddin M."/>
        </authorList>
    </citation>
    <scope>NUCLEOTIDE SEQUENCE</scope>
</reference>
<keyword evidence="6" id="KW-0963">Cytoplasm</keyword>
<evidence type="ECO:0000256" key="1">
    <source>
        <dbReference type="ARBA" id="ARBA00004245"/>
    </source>
</evidence>
<feature type="domain" description="Kinesin motor" evidence="8">
    <location>
        <begin position="3"/>
        <end position="128"/>
    </location>
</feature>
<dbReference type="InterPro" id="IPR001752">
    <property type="entry name" value="Kinesin_motor_dom"/>
</dbReference>
<evidence type="ECO:0000259" key="8">
    <source>
        <dbReference type="PROSITE" id="PS50067"/>
    </source>
</evidence>
<evidence type="ECO:0000256" key="4">
    <source>
        <dbReference type="ARBA" id="ARBA00023054"/>
    </source>
</evidence>
<keyword evidence="2" id="KW-0547">Nucleotide-binding</keyword>